<dbReference type="InterPro" id="IPR051317">
    <property type="entry name" value="Gfo/Idh/MocA_oxidoreduct"/>
</dbReference>
<dbReference type="OrthoDB" id="256869at2"/>
<evidence type="ECO:0000256" key="3">
    <source>
        <dbReference type="ARBA" id="ARBA00023027"/>
    </source>
</evidence>
<dbReference type="PANTHER" id="PTHR43708:SF5">
    <property type="entry name" value="CONSERVED EXPRESSED OXIDOREDUCTASE (EUROFUNG)-RELATED"/>
    <property type="match status" value="1"/>
</dbReference>
<reference evidence="6 7" key="1">
    <citation type="submission" date="2019-10" db="EMBL/GenBank/DDBJ databases">
        <title>Genome sequence of Luteimicrobium xylanilyticum HY-24.</title>
        <authorList>
            <person name="Kim D.Y."/>
            <person name="Park H.-Y."/>
        </authorList>
    </citation>
    <scope>NUCLEOTIDE SEQUENCE [LARGE SCALE GENOMIC DNA]</scope>
    <source>
        <strain evidence="6 7">HY-24</strain>
    </source>
</reference>
<dbReference type="InterPro" id="IPR055170">
    <property type="entry name" value="GFO_IDH_MocA-like_dom"/>
</dbReference>
<dbReference type="SUPFAM" id="SSF51735">
    <property type="entry name" value="NAD(P)-binding Rossmann-fold domains"/>
    <property type="match status" value="1"/>
</dbReference>
<name>A0A5P9QFK7_9MICO</name>
<evidence type="ECO:0000256" key="2">
    <source>
        <dbReference type="ARBA" id="ARBA00023002"/>
    </source>
</evidence>
<dbReference type="InterPro" id="IPR036291">
    <property type="entry name" value="NAD(P)-bd_dom_sf"/>
</dbReference>
<dbReference type="Gene3D" id="3.40.50.720">
    <property type="entry name" value="NAD(P)-binding Rossmann-like Domain"/>
    <property type="match status" value="1"/>
</dbReference>
<dbReference type="AlphaFoldDB" id="A0A5P9QFK7"/>
<dbReference type="EMBL" id="CP045529">
    <property type="protein sequence ID" value="QFV00017.1"/>
    <property type="molecule type" value="Genomic_DNA"/>
</dbReference>
<sequence length="358" mass="37514">MTSTRYALIGYGGAGRGIHSRLIREAGGVVTDVVARDPGRRMQAASDWPAVRLHDDVASLLASRDGQGGRSAGPAFDVVVVASPTPLHAEHAEAVAAVGVPFVLDKPIATSAAQARRVVAAAGSTPFTVFQNRRWDPEQLTLGAVVGRGELGEVHTFERRWERFRPVPRDRWKENDPVGGGLLLDLGPHLVDAATQLFGPVTAVSAHLRALTTPTEDDVFLELQHAEGGAVEGAGAVPGGVVSRLWAGSVVGAPGPRTRVLGRGAAYLVTTYETASEASPFEVLDADAPAGSEGWLVRGREKTAVPRAPGGHADFYRLVAAWATGEGPAPVDPADAVRTAEVLDAARVAAREGRRVEV</sequence>
<organism evidence="6 7">
    <name type="scientific">Luteimicrobium xylanilyticum</name>
    <dbReference type="NCBI Taxonomy" id="1133546"/>
    <lineage>
        <taxon>Bacteria</taxon>
        <taxon>Bacillati</taxon>
        <taxon>Actinomycetota</taxon>
        <taxon>Actinomycetes</taxon>
        <taxon>Micrococcales</taxon>
        <taxon>Luteimicrobium</taxon>
    </lineage>
</organism>
<evidence type="ECO:0000313" key="6">
    <source>
        <dbReference type="EMBL" id="QFV00017.1"/>
    </source>
</evidence>
<dbReference type="SUPFAM" id="SSF55347">
    <property type="entry name" value="Glyceraldehyde-3-phosphate dehydrogenase-like, C-terminal domain"/>
    <property type="match status" value="1"/>
</dbReference>
<accession>A0A5P9QFK7</accession>
<evidence type="ECO:0000313" key="7">
    <source>
        <dbReference type="Proteomes" id="UP000326702"/>
    </source>
</evidence>
<keyword evidence="2 6" id="KW-0560">Oxidoreductase</keyword>
<evidence type="ECO:0000259" key="5">
    <source>
        <dbReference type="Pfam" id="PF22725"/>
    </source>
</evidence>
<evidence type="ECO:0000256" key="1">
    <source>
        <dbReference type="ARBA" id="ARBA00010928"/>
    </source>
</evidence>
<dbReference type="EC" id="1.1.1.369" evidence="6"/>
<comment type="similarity">
    <text evidence="1">Belongs to the Gfo/Idh/MocA family.</text>
</comment>
<keyword evidence="3" id="KW-0520">NAD</keyword>
<dbReference type="Proteomes" id="UP000326702">
    <property type="component" value="Chromosome"/>
</dbReference>
<dbReference type="KEGG" id="lxl:KDY119_03552"/>
<dbReference type="GO" id="GO:0050112">
    <property type="term" value="F:inositol 2-dehydrogenase (NAD+) activity"/>
    <property type="evidence" value="ECO:0007669"/>
    <property type="project" value="UniProtKB-EC"/>
</dbReference>
<dbReference type="EC" id="1.1.1.18" evidence="6"/>
<gene>
    <name evidence="6" type="ORF">KDY119_03552</name>
</gene>
<feature type="domain" description="Gfo/Idh/MocA-like oxidoreductase N-terminal" evidence="4">
    <location>
        <begin position="5"/>
        <end position="126"/>
    </location>
</feature>
<protein>
    <submittedName>
        <fullName evidence="6">Inositol 2-dehydrogenase</fullName>
        <ecNumber evidence="6">1.1.1.18</ecNumber>
        <ecNumber evidence="6">1.1.1.369</ecNumber>
    </submittedName>
</protein>
<dbReference type="RefSeq" id="WP_153022603.1">
    <property type="nucleotide sequence ID" value="NZ_BAABIH010000010.1"/>
</dbReference>
<dbReference type="Gene3D" id="3.30.360.10">
    <property type="entry name" value="Dihydrodipicolinate Reductase, domain 2"/>
    <property type="match status" value="1"/>
</dbReference>
<dbReference type="Pfam" id="PF01408">
    <property type="entry name" value="GFO_IDH_MocA"/>
    <property type="match status" value="1"/>
</dbReference>
<dbReference type="Pfam" id="PF22725">
    <property type="entry name" value="GFO_IDH_MocA_C3"/>
    <property type="match status" value="1"/>
</dbReference>
<feature type="domain" description="GFO/IDH/MocA-like oxidoreductase" evidence="5">
    <location>
        <begin position="142"/>
        <end position="262"/>
    </location>
</feature>
<dbReference type="PANTHER" id="PTHR43708">
    <property type="entry name" value="CONSERVED EXPRESSED OXIDOREDUCTASE (EUROFUNG)"/>
    <property type="match status" value="1"/>
</dbReference>
<dbReference type="InterPro" id="IPR000683">
    <property type="entry name" value="Gfo/Idh/MocA-like_OxRdtase_N"/>
</dbReference>
<proteinExistence type="inferred from homology"/>
<evidence type="ECO:0000259" key="4">
    <source>
        <dbReference type="Pfam" id="PF01408"/>
    </source>
</evidence>
<keyword evidence="7" id="KW-1185">Reference proteome</keyword>
<dbReference type="GO" id="GO:0000166">
    <property type="term" value="F:nucleotide binding"/>
    <property type="evidence" value="ECO:0007669"/>
    <property type="project" value="InterPro"/>
</dbReference>